<dbReference type="PANTHER" id="PTHR19961:SF18">
    <property type="entry name" value="FI19014P1"/>
    <property type="match status" value="1"/>
</dbReference>
<keyword evidence="1" id="KW-0677">Repeat</keyword>
<dbReference type="InterPro" id="IPR039959">
    <property type="entry name" value="Fimbrin/Plastin"/>
</dbReference>
<dbReference type="SMART" id="SM00033">
    <property type="entry name" value="CH"/>
    <property type="match status" value="2"/>
</dbReference>
<evidence type="ECO:0000256" key="1">
    <source>
        <dbReference type="ARBA" id="ARBA00022737"/>
    </source>
</evidence>
<dbReference type="FunFam" id="1.10.238.10:FF:000263">
    <property type="entry name" value="plastin-1 isoform X2"/>
    <property type="match status" value="1"/>
</dbReference>
<organism evidence="7">
    <name type="scientific">Timema tahoe</name>
    <dbReference type="NCBI Taxonomy" id="61484"/>
    <lineage>
        <taxon>Eukaryota</taxon>
        <taxon>Metazoa</taxon>
        <taxon>Ecdysozoa</taxon>
        <taxon>Arthropoda</taxon>
        <taxon>Hexapoda</taxon>
        <taxon>Insecta</taxon>
        <taxon>Pterygota</taxon>
        <taxon>Neoptera</taxon>
        <taxon>Polyneoptera</taxon>
        <taxon>Phasmatodea</taxon>
        <taxon>Timematodea</taxon>
        <taxon>Timematoidea</taxon>
        <taxon>Timematidae</taxon>
        <taxon>Timema</taxon>
    </lineage>
</organism>
<dbReference type="SUPFAM" id="SSF47576">
    <property type="entry name" value="Calponin-homology domain, CH-domain"/>
    <property type="match status" value="1"/>
</dbReference>
<dbReference type="CDD" id="cd21295">
    <property type="entry name" value="CH_PLS_rpt2"/>
    <property type="match status" value="1"/>
</dbReference>
<evidence type="ECO:0000259" key="6">
    <source>
        <dbReference type="PROSITE" id="PS50222"/>
    </source>
</evidence>
<evidence type="ECO:0000256" key="4">
    <source>
        <dbReference type="SAM" id="MobiDB-lite"/>
    </source>
</evidence>
<dbReference type="GO" id="GO:0051015">
    <property type="term" value="F:actin filament binding"/>
    <property type="evidence" value="ECO:0007669"/>
    <property type="project" value="InterPro"/>
</dbReference>
<sequence length="521" mass="58745">MTISKKIIHAVRNASGIRKEALEKKKKIEIDKNGDGYIDLSELKEALDICGFKLPGWKVRKMIEDYDNKRQITHKGRLSFEEFEMLCGELKGNEVASTFKQVVSKKENLETLGGMSDASSEGTTHSVRLEEQLAFSDWITTNLGSDPDLRHLLPIDPEGKSLYDKVKDGILLCKIINHSCPETIDERVINKKNLTLYTKYENLTLALNSSSAIGCNIINIDAHDLSKGKPHLVLGLLWQIIRIGLFNQITLENCPGLTALLMDEEHIEDLMRLSPEAILLRWVNYHLQRAGVARRCNNFQGDIADSEIYTHLLKQIAPSDAGITLEALRESIHLERAELMLQQAAKLGCRSFVTPSDVVNGIYKLNLAFVANLFNNHPSLDLPEGEIEGLETLEETREEKTSPGQFHPGMGFSHQNERQKEKLARRHQQEVEATRPALARGYSTKWPHPDETAAYEILPIKSTSCTRYTLLSPHTPSPDLPPIYPIGQTTSPLGHLTPRHTLQRAHGQRRKELHCIDEQDN</sequence>
<protein>
    <submittedName>
        <fullName evidence="7">Uncharacterized protein</fullName>
    </submittedName>
</protein>
<dbReference type="Gene3D" id="1.10.238.10">
    <property type="entry name" value="EF-hand"/>
    <property type="match status" value="1"/>
</dbReference>
<keyword evidence="2" id="KW-0106">Calcium</keyword>
<dbReference type="GO" id="GO:0005884">
    <property type="term" value="C:actin filament"/>
    <property type="evidence" value="ECO:0007669"/>
    <property type="project" value="TreeGrafter"/>
</dbReference>
<dbReference type="Pfam" id="PF00307">
    <property type="entry name" value="CH"/>
    <property type="match status" value="2"/>
</dbReference>
<evidence type="ECO:0000259" key="5">
    <source>
        <dbReference type="PROSITE" id="PS50021"/>
    </source>
</evidence>
<dbReference type="InterPro" id="IPR011992">
    <property type="entry name" value="EF-hand-dom_pair"/>
</dbReference>
<dbReference type="Pfam" id="PF13202">
    <property type="entry name" value="EF-hand_5"/>
    <property type="match status" value="1"/>
</dbReference>
<dbReference type="Gene3D" id="1.10.418.10">
    <property type="entry name" value="Calponin-like domain"/>
    <property type="match status" value="2"/>
</dbReference>
<dbReference type="InterPro" id="IPR001715">
    <property type="entry name" value="CH_dom"/>
</dbReference>
<dbReference type="PROSITE" id="PS00018">
    <property type="entry name" value="EF_HAND_1"/>
    <property type="match status" value="1"/>
</dbReference>
<dbReference type="InterPro" id="IPR018247">
    <property type="entry name" value="EF_Hand_1_Ca_BS"/>
</dbReference>
<dbReference type="FunFam" id="1.10.418.10:FF:000042">
    <property type="entry name" value="Fimbrin, putative"/>
    <property type="match status" value="1"/>
</dbReference>
<dbReference type="GO" id="GO:0051639">
    <property type="term" value="P:actin filament network formation"/>
    <property type="evidence" value="ECO:0007669"/>
    <property type="project" value="TreeGrafter"/>
</dbReference>
<proteinExistence type="predicted"/>
<dbReference type="InterPro" id="IPR002048">
    <property type="entry name" value="EF_hand_dom"/>
</dbReference>
<evidence type="ECO:0000256" key="2">
    <source>
        <dbReference type="ARBA" id="ARBA00022837"/>
    </source>
</evidence>
<dbReference type="PROSITE" id="PS50222">
    <property type="entry name" value="EF_HAND_2"/>
    <property type="match status" value="1"/>
</dbReference>
<dbReference type="EMBL" id="OE000425">
    <property type="protein sequence ID" value="CAD7453777.1"/>
    <property type="molecule type" value="Genomic_DNA"/>
</dbReference>
<evidence type="ECO:0000313" key="7">
    <source>
        <dbReference type="EMBL" id="CAD7453777.1"/>
    </source>
</evidence>
<dbReference type="CDD" id="cd00051">
    <property type="entry name" value="EFh"/>
    <property type="match status" value="1"/>
</dbReference>
<dbReference type="PANTHER" id="PTHR19961">
    <property type="entry name" value="FIMBRIN/PLASTIN"/>
    <property type="match status" value="1"/>
</dbReference>
<dbReference type="FunFam" id="1.10.418.10:FF:000031">
    <property type="entry name" value="Fimbrin-2 like"/>
    <property type="match status" value="1"/>
</dbReference>
<dbReference type="PROSITE" id="PS50021">
    <property type="entry name" value="CH"/>
    <property type="match status" value="2"/>
</dbReference>
<feature type="domain" description="EF-hand" evidence="6">
    <location>
        <begin position="29"/>
        <end position="53"/>
    </location>
</feature>
<feature type="compositionally biased region" description="Basic and acidic residues" evidence="4">
    <location>
        <begin position="415"/>
        <end position="433"/>
    </location>
</feature>
<dbReference type="InterPro" id="IPR036872">
    <property type="entry name" value="CH_dom_sf"/>
</dbReference>
<name>A0A7R9IAD4_9NEOP</name>
<feature type="domain" description="Calponin-homology (CH)" evidence="5">
    <location>
        <begin position="273"/>
        <end position="378"/>
    </location>
</feature>
<feature type="region of interest" description="Disordered" evidence="4">
    <location>
        <begin position="394"/>
        <end position="446"/>
    </location>
</feature>
<keyword evidence="3" id="KW-0009">Actin-binding</keyword>
<dbReference type="AlphaFoldDB" id="A0A7R9IAD4"/>
<dbReference type="GO" id="GO:0005737">
    <property type="term" value="C:cytoplasm"/>
    <property type="evidence" value="ECO:0007669"/>
    <property type="project" value="UniProtKB-ARBA"/>
</dbReference>
<gene>
    <name evidence="7" type="ORF">TTEB3V08_LOCUS1901</name>
</gene>
<dbReference type="CDD" id="cd21292">
    <property type="entry name" value="CH_PLS_rpt1"/>
    <property type="match status" value="1"/>
</dbReference>
<accession>A0A7R9IAD4</accession>
<dbReference type="GO" id="GO:0051017">
    <property type="term" value="P:actin filament bundle assembly"/>
    <property type="evidence" value="ECO:0007669"/>
    <property type="project" value="InterPro"/>
</dbReference>
<dbReference type="SUPFAM" id="SSF47473">
    <property type="entry name" value="EF-hand"/>
    <property type="match status" value="1"/>
</dbReference>
<feature type="domain" description="Calponin-homology (CH)" evidence="5">
    <location>
        <begin position="129"/>
        <end position="245"/>
    </location>
</feature>
<dbReference type="GO" id="GO:0032432">
    <property type="term" value="C:actin filament bundle"/>
    <property type="evidence" value="ECO:0007669"/>
    <property type="project" value="TreeGrafter"/>
</dbReference>
<reference evidence="7" key="1">
    <citation type="submission" date="2020-11" db="EMBL/GenBank/DDBJ databases">
        <authorList>
            <person name="Tran Van P."/>
        </authorList>
    </citation>
    <scope>NUCLEOTIDE SEQUENCE</scope>
</reference>
<dbReference type="GO" id="GO:0005509">
    <property type="term" value="F:calcium ion binding"/>
    <property type="evidence" value="ECO:0007669"/>
    <property type="project" value="InterPro"/>
</dbReference>
<evidence type="ECO:0000256" key="3">
    <source>
        <dbReference type="ARBA" id="ARBA00023203"/>
    </source>
</evidence>